<protein>
    <recommendedName>
        <fullName evidence="7">Major facilitator superfamily (MFS) profile domain-containing protein</fullName>
    </recommendedName>
</protein>
<dbReference type="Gene3D" id="1.20.1720.10">
    <property type="entry name" value="Multidrug resistance protein D"/>
    <property type="match status" value="1"/>
</dbReference>
<dbReference type="EMBL" id="JAPUFD010000002">
    <property type="protein sequence ID" value="MDI1485960.1"/>
    <property type="molecule type" value="Genomic_DNA"/>
</dbReference>
<proteinExistence type="predicted"/>
<feature type="compositionally biased region" description="Polar residues" evidence="5">
    <location>
        <begin position="179"/>
        <end position="208"/>
    </location>
</feature>
<evidence type="ECO:0000256" key="5">
    <source>
        <dbReference type="SAM" id="MobiDB-lite"/>
    </source>
</evidence>
<evidence type="ECO:0000259" key="7">
    <source>
        <dbReference type="PROSITE" id="PS50850"/>
    </source>
</evidence>
<sequence length="789" mass="84704">MYPKQKNENGGMRHVDNKEDAVIASAISKIVFKKGRLTIPPEVMLQASGLLPPRPEGEALLQSQAFPAPRKRKIAQEIFDVPFRAFENLDLLWEAIRNSMSPAPEEARLASREGSPDGTEDDKATVWTWAKVEEERAKGMEMAQKLGGLEGLAGKFTAEEDALDKSSSIRAPSLESPAPTVTAQTFSRDHALSTSRPTTANTDTSPRTGHSAIEPIRSARARRPKVHRVERAEDPQEYPGPIALSILTFGICASVFLVSLDRTIVATAIPRITDDFNSYDDVGWYGSAYLVTAGALQPLYGRIFTMFNIKWSFLSALAIFELGSLICGIAPNSITLIIGRAIAGWGSAGILTGSFVIVAHAVPLQRRPVFSASVGVMFGLGAIAGPLLGSATVIAMTFFFKPHKDAQEDPAPFKHKLMNLDIIGNIILIIASVMLFLALQFNASDIPWQNSKIIGLLIGAGLFAIVFVAWQWRQGDKALLPGSVVLQRSVAVSCLAAFFIYGAVLLHAYYLPIWFQAIKGANAVRSGVDLIPYMAANALFSVFAGIAVTKLGYYAPPAIIGSAIATVGCGLLSSLRVDSSAGHWVGYQIVTSAGFGMAVQQGVIAVQTVLKLDQIPIGIAAIVSMQSLGGAVFVSVGNNILQNRLKQAELPGVDIKRVIAAGATEFRDLVPKGSLPALLTIYNSALQKVFIAAIPLAGLSFIAALGLEWKSVKTKKAALEAGIGQGTTEFFSVGETMYRSMRRSTEIRRTMLTDRSRGSFETARTSLELVREPSPPPSPTSRPELGAPK</sequence>
<feature type="transmembrane region" description="Helical" evidence="6">
    <location>
        <begin position="689"/>
        <end position="707"/>
    </location>
</feature>
<dbReference type="GO" id="GO:0022857">
    <property type="term" value="F:transmembrane transporter activity"/>
    <property type="evidence" value="ECO:0007669"/>
    <property type="project" value="InterPro"/>
</dbReference>
<feature type="transmembrane region" description="Helical" evidence="6">
    <location>
        <begin position="490"/>
        <end position="510"/>
    </location>
</feature>
<feature type="transmembrane region" description="Helical" evidence="6">
    <location>
        <begin position="453"/>
        <end position="470"/>
    </location>
</feature>
<feature type="transmembrane region" description="Helical" evidence="6">
    <location>
        <begin position="312"/>
        <end position="330"/>
    </location>
</feature>
<feature type="transmembrane region" description="Helical" evidence="6">
    <location>
        <begin position="587"/>
        <end position="610"/>
    </location>
</feature>
<organism evidence="8 9">
    <name type="scientific">Ramalina farinacea</name>
    <dbReference type="NCBI Taxonomy" id="258253"/>
    <lineage>
        <taxon>Eukaryota</taxon>
        <taxon>Fungi</taxon>
        <taxon>Dikarya</taxon>
        <taxon>Ascomycota</taxon>
        <taxon>Pezizomycotina</taxon>
        <taxon>Lecanoromycetes</taxon>
        <taxon>OSLEUM clade</taxon>
        <taxon>Lecanoromycetidae</taxon>
        <taxon>Lecanorales</taxon>
        <taxon>Lecanorineae</taxon>
        <taxon>Ramalinaceae</taxon>
        <taxon>Ramalina</taxon>
    </lineage>
</organism>
<feature type="domain" description="Major facilitator superfamily (MFS) profile" evidence="7">
    <location>
        <begin position="247"/>
        <end position="710"/>
    </location>
</feature>
<evidence type="ECO:0000313" key="8">
    <source>
        <dbReference type="EMBL" id="MDI1485960.1"/>
    </source>
</evidence>
<feature type="region of interest" description="Disordered" evidence="5">
    <location>
        <begin position="102"/>
        <end position="123"/>
    </location>
</feature>
<dbReference type="CDD" id="cd17502">
    <property type="entry name" value="MFS_Azr1_MDR_like"/>
    <property type="match status" value="1"/>
</dbReference>
<evidence type="ECO:0000313" key="9">
    <source>
        <dbReference type="Proteomes" id="UP001161017"/>
    </source>
</evidence>
<dbReference type="Pfam" id="PF07690">
    <property type="entry name" value="MFS_1"/>
    <property type="match status" value="1"/>
</dbReference>
<dbReference type="SUPFAM" id="SSF103473">
    <property type="entry name" value="MFS general substrate transporter"/>
    <property type="match status" value="1"/>
</dbReference>
<feature type="compositionally biased region" description="Basic and acidic residues" evidence="5">
    <location>
        <begin position="105"/>
        <end position="115"/>
    </location>
</feature>
<feature type="transmembrane region" description="Helical" evidence="6">
    <location>
        <begin position="342"/>
        <end position="362"/>
    </location>
</feature>
<feature type="region of interest" description="Disordered" evidence="5">
    <location>
        <begin position="166"/>
        <end position="213"/>
    </location>
</feature>
<comment type="caution">
    <text evidence="8">The sequence shown here is derived from an EMBL/GenBank/DDBJ whole genome shotgun (WGS) entry which is preliminary data.</text>
</comment>
<keyword evidence="9" id="KW-1185">Reference proteome</keyword>
<dbReference type="FunFam" id="1.20.1250.20:FF:000196">
    <property type="entry name" value="MFS toxin efflux pump (AflT)"/>
    <property type="match status" value="1"/>
</dbReference>
<feature type="transmembrane region" description="Helical" evidence="6">
    <location>
        <begin position="374"/>
        <end position="400"/>
    </location>
</feature>
<dbReference type="PANTHER" id="PTHR23501">
    <property type="entry name" value="MAJOR FACILITATOR SUPERFAMILY"/>
    <property type="match status" value="1"/>
</dbReference>
<dbReference type="PROSITE" id="PS50850">
    <property type="entry name" value="MFS"/>
    <property type="match status" value="1"/>
</dbReference>
<dbReference type="Proteomes" id="UP001161017">
    <property type="component" value="Unassembled WGS sequence"/>
</dbReference>
<comment type="subcellular location">
    <subcellularLocation>
        <location evidence="1">Membrane</location>
        <topology evidence="1">Multi-pass membrane protein</topology>
    </subcellularLocation>
</comment>
<feature type="region of interest" description="Disordered" evidence="5">
    <location>
        <begin position="754"/>
        <end position="789"/>
    </location>
</feature>
<dbReference type="GO" id="GO:0005886">
    <property type="term" value="C:plasma membrane"/>
    <property type="evidence" value="ECO:0007669"/>
    <property type="project" value="TreeGrafter"/>
</dbReference>
<feature type="transmembrane region" description="Helical" evidence="6">
    <location>
        <begin position="617"/>
        <end position="636"/>
    </location>
</feature>
<dbReference type="PANTHER" id="PTHR23501:SF49">
    <property type="entry name" value="MAJOR FACILITATOR SUPERFAMILY (MFS) PROFILE DOMAIN-CONTAINING PROTEIN"/>
    <property type="match status" value="1"/>
</dbReference>
<reference evidence="8" key="1">
    <citation type="journal article" date="2023" name="Genome Biol. Evol.">
        <title>First Whole Genome Sequence and Flow Cytometry Genome Size Data for the Lichen-Forming Fungus Ramalina farinacea (Ascomycota).</title>
        <authorList>
            <person name="Llewellyn T."/>
            <person name="Mian S."/>
            <person name="Hill R."/>
            <person name="Leitch I.J."/>
            <person name="Gaya E."/>
        </authorList>
    </citation>
    <scope>NUCLEOTIDE SEQUENCE</scope>
    <source>
        <strain evidence="8">LIQ254RAFAR</strain>
    </source>
</reference>
<accession>A0AA43QKG3</accession>
<feature type="transmembrane region" description="Helical" evidence="6">
    <location>
        <begin position="282"/>
        <end position="300"/>
    </location>
</feature>
<name>A0AA43QKG3_9LECA</name>
<keyword evidence="2 6" id="KW-0812">Transmembrane</keyword>
<feature type="transmembrane region" description="Helical" evidence="6">
    <location>
        <begin position="555"/>
        <end position="575"/>
    </location>
</feature>
<dbReference type="InterPro" id="IPR011701">
    <property type="entry name" value="MFS"/>
</dbReference>
<dbReference type="InterPro" id="IPR036259">
    <property type="entry name" value="MFS_trans_sf"/>
</dbReference>
<keyword evidence="4 6" id="KW-0472">Membrane</keyword>
<feature type="transmembrane region" description="Helical" evidence="6">
    <location>
        <begin position="242"/>
        <end position="261"/>
    </location>
</feature>
<dbReference type="Gene3D" id="1.20.1250.20">
    <property type="entry name" value="MFS general substrate transporter like domains"/>
    <property type="match status" value="1"/>
</dbReference>
<dbReference type="InterPro" id="IPR020846">
    <property type="entry name" value="MFS_dom"/>
</dbReference>
<evidence type="ECO:0000256" key="2">
    <source>
        <dbReference type="ARBA" id="ARBA00022692"/>
    </source>
</evidence>
<evidence type="ECO:0000256" key="4">
    <source>
        <dbReference type="ARBA" id="ARBA00023136"/>
    </source>
</evidence>
<evidence type="ECO:0000256" key="1">
    <source>
        <dbReference type="ARBA" id="ARBA00004141"/>
    </source>
</evidence>
<dbReference type="AlphaFoldDB" id="A0AA43QKG3"/>
<evidence type="ECO:0000256" key="3">
    <source>
        <dbReference type="ARBA" id="ARBA00022989"/>
    </source>
</evidence>
<feature type="transmembrane region" description="Helical" evidence="6">
    <location>
        <begin position="530"/>
        <end position="548"/>
    </location>
</feature>
<keyword evidence="3 6" id="KW-1133">Transmembrane helix</keyword>
<feature type="transmembrane region" description="Helical" evidence="6">
    <location>
        <begin position="420"/>
        <end position="441"/>
    </location>
</feature>
<evidence type="ECO:0000256" key="6">
    <source>
        <dbReference type="SAM" id="Phobius"/>
    </source>
</evidence>
<gene>
    <name evidence="8" type="ORF">OHK93_004149</name>
</gene>